<reference evidence="12" key="1">
    <citation type="submission" date="2016-08" db="EMBL/GenBank/DDBJ databases">
        <title>ARF genes in ferns.</title>
        <authorList>
            <person name="Li G.-S."/>
        </authorList>
    </citation>
    <scope>NUCLEOTIDE SEQUENCE</scope>
    <source>
        <strain evidence="12">CpARF2e</strain>
    </source>
</reference>
<dbReference type="GO" id="GO:0005634">
    <property type="term" value="C:nucleus"/>
    <property type="evidence" value="ECO:0007669"/>
    <property type="project" value="UniProtKB-SubCell"/>
</dbReference>
<comment type="subcellular location">
    <subcellularLocation>
        <location evidence="1 8">Nucleus</location>
    </subcellularLocation>
</comment>
<feature type="domain" description="PB1" evidence="11">
    <location>
        <begin position="718"/>
        <end position="803"/>
    </location>
</feature>
<comment type="subunit">
    <text evidence="8">Homodimers and heterodimers.</text>
</comment>
<evidence type="ECO:0000256" key="1">
    <source>
        <dbReference type="ARBA" id="ARBA00004123"/>
    </source>
</evidence>
<dbReference type="SUPFAM" id="SSF54277">
    <property type="entry name" value="CAD &amp; PB1 domains"/>
    <property type="match status" value="1"/>
</dbReference>
<evidence type="ECO:0000256" key="5">
    <source>
        <dbReference type="ARBA" id="ARBA00023163"/>
    </source>
</evidence>
<dbReference type="InterPro" id="IPR010525">
    <property type="entry name" value="ARF_dom"/>
</dbReference>
<dbReference type="InterPro" id="IPR044835">
    <property type="entry name" value="ARF_plant"/>
</dbReference>
<feature type="compositionally biased region" description="Polar residues" evidence="9">
    <location>
        <begin position="8"/>
        <end position="20"/>
    </location>
</feature>
<dbReference type="Gene3D" id="3.10.20.90">
    <property type="entry name" value="Phosphatidylinositol 3-kinase Catalytic Subunit, Chain A, domain 1"/>
    <property type="match status" value="1"/>
</dbReference>
<dbReference type="PANTHER" id="PTHR31384">
    <property type="entry name" value="AUXIN RESPONSE FACTOR 4-RELATED"/>
    <property type="match status" value="1"/>
</dbReference>
<feature type="domain" description="TF-B3" evidence="10">
    <location>
        <begin position="170"/>
        <end position="272"/>
    </location>
</feature>
<feature type="compositionally biased region" description="Low complexity" evidence="9">
    <location>
        <begin position="589"/>
        <end position="618"/>
    </location>
</feature>
<evidence type="ECO:0000259" key="11">
    <source>
        <dbReference type="PROSITE" id="PS51745"/>
    </source>
</evidence>
<organism evidence="12">
    <name type="scientific">Ceratopteris pteridoides</name>
    <dbReference type="NCBI Taxonomy" id="58167"/>
    <lineage>
        <taxon>Eukaryota</taxon>
        <taxon>Viridiplantae</taxon>
        <taxon>Streptophyta</taxon>
        <taxon>Embryophyta</taxon>
        <taxon>Tracheophyta</taxon>
        <taxon>Polypodiopsida</taxon>
        <taxon>Polypodiidae</taxon>
        <taxon>Polypodiales</taxon>
        <taxon>Pteridineae</taxon>
        <taxon>Pteridaceae</taxon>
        <taxon>Parkerioideae</taxon>
        <taxon>Ceratopteris</taxon>
    </lineage>
</organism>
<dbReference type="PANTHER" id="PTHR31384:SF1">
    <property type="entry name" value="AUXIN RESPONSE FACTOR 9"/>
    <property type="match status" value="1"/>
</dbReference>
<dbReference type="PROSITE" id="PS50863">
    <property type="entry name" value="B3"/>
    <property type="match status" value="1"/>
</dbReference>
<evidence type="ECO:0000256" key="3">
    <source>
        <dbReference type="ARBA" id="ARBA00023015"/>
    </source>
</evidence>
<name>A0A1X9T648_9MONI</name>
<evidence type="ECO:0000256" key="9">
    <source>
        <dbReference type="SAM" id="MobiDB-lite"/>
    </source>
</evidence>
<dbReference type="Gene3D" id="2.30.30.1040">
    <property type="match status" value="1"/>
</dbReference>
<dbReference type="Pfam" id="PF06507">
    <property type="entry name" value="ARF_AD"/>
    <property type="match status" value="1"/>
</dbReference>
<keyword evidence="6 8" id="KW-0539">Nucleus</keyword>
<evidence type="ECO:0000313" key="12">
    <source>
        <dbReference type="EMBL" id="ARR29261.1"/>
    </source>
</evidence>
<evidence type="ECO:0000256" key="4">
    <source>
        <dbReference type="ARBA" id="ARBA00023125"/>
    </source>
</evidence>
<dbReference type="Pfam" id="PF02309">
    <property type="entry name" value="AUX_IAA"/>
    <property type="match status" value="2"/>
</dbReference>
<gene>
    <name evidence="12" type="primary">ARF2</name>
</gene>
<evidence type="ECO:0000259" key="10">
    <source>
        <dbReference type="PROSITE" id="PS50863"/>
    </source>
</evidence>
<dbReference type="InterPro" id="IPR053793">
    <property type="entry name" value="PB1-like"/>
</dbReference>
<dbReference type="PROSITE" id="PS51745">
    <property type="entry name" value="PB1"/>
    <property type="match status" value="1"/>
</dbReference>
<keyword evidence="4 8" id="KW-0238">DNA-binding</keyword>
<protein>
    <recommendedName>
        <fullName evidence="8">Auxin response factor</fullName>
    </recommendedName>
</protein>
<dbReference type="InterPro" id="IPR015300">
    <property type="entry name" value="DNA-bd_pseudobarrel_sf"/>
</dbReference>
<dbReference type="SMART" id="SM01019">
    <property type="entry name" value="B3"/>
    <property type="match status" value="1"/>
</dbReference>
<keyword evidence="7 8" id="KW-0927">Auxin signaling pathway</keyword>
<dbReference type="AlphaFoldDB" id="A0A1X9T648"/>
<proteinExistence type="evidence at transcript level"/>
<feature type="region of interest" description="Disordered" evidence="9">
    <location>
        <begin position="1"/>
        <end position="21"/>
    </location>
</feature>
<feature type="region of interest" description="Disordered" evidence="9">
    <location>
        <begin position="661"/>
        <end position="721"/>
    </location>
</feature>
<evidence type="ECO:0000256" key="7">
    <source>
        <dbReference type="ARBA" id="ARBA00023294"/>
    </source>
</evidence>
<comment type="similarity">
    <text evidence="2 8">Belongs to the ARF family.</text>
</comment>
<dbReference type="Pfam" id="PF02362">
    <property type="entry name" value="B3"/>
    <property type="match status" value="1"/>
</dbReference>
<dbReference type="InterPro" id="IPR003340">
    <property type="entry name" value="B3_DNA-bd"/>
</dbReference>
<dbReference type="Gene3D" id="2.40.330.10">
    <property type="entry name" value="DNA-binding pseudobarrel domain"/>
    <property type="match status" value="1"/>
</dbReference>
<evidence type="ECO:0000256" key="8">
    <source>
        <dbReference type="RuleBase" id="RU004561"/>
    </source>
</evidence>
<evidence type="ECO:0000256" key="6">
    <source>
        <dbReference type="ARBA" id="ARBA00023242"/>
    </source>
</evidence>
<feature type="compositionally biased region" description="Basic and acidic residues" evidence="9">
    <location>
        <begin position="700"/>
        <end position="713"/>
    </location>
</feature>
<keyword evidence="5 8" id="KW-0804">Transcription</keyword>
<dbReference type="FunFam" id="2.40.330.10:FF:000001">
    <property type="entry name" value="Auxin response factor"/>
    <property type="match status" value="1"/>
</dbReference>
<accession>A0A1X9T648</accession>
<dbReference type="SUPFAM" id="SSF101936">
    <property type="entry name" value="DNA-binding pseudobarrel domain"/>
    <property type="match status" value="1"/>
</dbReference>
<dbReference type="GO" id="GO:0006355">
    <property type="term" value="P:regulation of DNA-templated transcription"/>
    <property type="evidence" value="ECO:0007669"/>
    <property type="project" value="InterPro"/>
</dbReference>
<keyword evidence="3 8" id="KW-0805">Transcription regulation</keyword>
<dbReference type="CDD" id="cd10017">
    <property type="entry name" value="B3_DNA"/>
    <property type="match status" value="1"/>
</dbReference>
<comment type="function">
    <text evidence="8">Auxin response factors (ARFs) are transcriptional factors that bind specifically to the DNA sequence 5'-TGTCTC-3' found in the auxin-responsive promoter elements (AuxREs).</text>
</comment>
<dbReference type="InterPro" id="IPR033389">
    <property type="entry name" value="AUX/IAA_dom"/>
</dbReference>
<dbReference type="GO" id="GO:0003677">
    <property type="term" value="F:DNA binding"/>
    <property type="evidence" value="ECO:0007669"/>
    <property type="project" value="UniProtKB-KW"/>
</dbReference>
<feature type="region of interest" description="Disordered" evidence="9">
    <location>
        <begin position="580"/>
        <end position="637"/>
    </location>
</feature>
<feature type="compositionally biased region" description="Polar residues" evidence="9">
    <location>
        <begin position="626"/>
        <end position="637"/>
    </location>
</feature>
<dbReference type="EMBL" id="KX784814">
    <property type="protein sequence ID" value="ARR29261.1"/>
    <property type="molecule type" value="mRNA"/>
</dbReference>
<evidence type="ECO:0000256" key="2">
    <source>
        <dbReference type="ARBA" id="ARBA00007853"/>
    </source>
</evidence>
<dbReference type="FunFam" id="2.30.30.1040:FF:000001">
    <property type="entry name" value="Auxin response factor"/>
    <property type="match status" value="1"/>
</dbReference>
<sequence>MSFCRTASAPSNEPISSKPNSPAIVPCVGAGPIGKMRPPFGPLVGYSNVPQSAGAGVNNTDDLEELWKACAGPLVYVPQPMDNVWYFPQGHMEQVTALTLQGSCQPLPHSGLDSQILCRVIHRQLSAEVDTDEVFAQVSLLPISREEGESHDERAQESTATRPKSSVRCFIKILTASDTSTHGGFSVLRKHAEECLPPLDMTQDPPTQDLVAYDLHGKEWPFKHTYRGHPRRHLLTTGWSVFVSHKRLMAGDAVIFLRGENGKLRVGIRRAKRQLAAQQAVLTGHTMHMGVVATARHAVATRSIFSVFYKPRVSHSAYLVPAGKFERSMSVTLSVGMRFKMRFETEDASDRSYAGTVTGIEDLDPSSFPGSKWRSIKVNWDEMVGSDRPDRVSPWEIELSVPGHAADPSPPLRAKRVRQAALEISTVTELSGFGSGSGSIESSYASRLSRALQGKESRTMGMNSLWKSSPHGLSPLREAHFTGNLPQLGGIQVGQSLLSLPSPKSSYYSPLQSASDSDYQFPLGPSSLHTGSSHSLLQGSAWLQPLQSNDSSNWFMSHLVPQHSSAASHQKRHEKSLVTGNVPTPHVAQCQQQQQQQQHHHQQQQQQKQKQQQQPKSQHQQHHMQSNSVFPSPSAQIVSASEGGCKLFGISLTEFVPSTKASEPAADSDDAGKGNVHHFQSGSKSESEAHKQINSDASSEQERVDEHSSEPRPNHATRSRIKVMRKGAMFGRGIDLSRFHSYEGLLKALDEMFELKGELMDPAKGWKVAYYDEEGDVMLVGDDPWPEFCAMVKRLCIISPEEGGTQGTNYSSLNKEYLQEQMHAPG</sequence>
<dbReference type="GO" id="GO:0009734">
    <property type="term" value="P:auxin-activated signaling pathway"/>
    <property type="evidence" value="ECO:0007669"/>
    <property type="project" value="UniProtKB-KW"/>
</dbReference>